<dbReference type="Pfam" id="PF02653">
    <property type="entry name" value="BPD_transp_2"/>
    <property type="match status" value="1"/>
</dbReference>
<evidence type="ECO:0000313" key="7">
    <source>
        <dbReference type="EMBL" id="XAY06815.1"/>
    </source>
</evidence>
<feature type="transmembrane region" description="Helical" evidence="6">
    <location>
        <begin position="111"/>
        <end position="131"/>
    </location>
</feature>
<protein>
    <recommendedName>
        <fullName evidence="8">Branched-chain amino acid ABC transporter permease</fullName>
    </recommendedName>
</protein>
<feature type="transmembrane region" description="Helical" evidence="6">
    <location>
        <begin position="171"/>
        <end position="190"/>
    </location>
</feature>
<dbReference type="InterPro" id="IPR001851">
    <property type="entry name" value="ABC_transp_permease"/>
</dbReference>
<keyword evidence="2" id="KW-1003">Cell membrane</keyword>
<dbReference type="PANTHER" id="PTHR30482:SF5">
    <property type="entry name" value="ABC TRANSPORTER PERMEASE PROTEIN"/>
    <property type="match status" value="1"/>
</dbReference>
<reference evidence="7" key="1">
    <citation type="submission" date="2022-12" db="EMBL/GenBank/DDBJ databases">
        <title>Paraconexibacter alkalitolerans sp. nov. and Baekduia alba sp. nov., isolated from soil and emended description of the genera Paraconexibacter (Chun et al., 2020) and Baekduia (An et al., 2020).</title>
        <authorList>
            <person name="Vieira S."/>
            <person name="Huber K.J."/>
            <person name="Geppert A."/>
            <person name="Wolf J."/>
            <person name="Neumann-Schaal M."/>
            <person name="Muesken M."/>
            <person name="Overmann J."/>
        </authorList>
    </citation>
    <scope>NUCLEOTIDE SEQUENCE</scope>
    <source>
        <strain evidence="7">AEG42_29</strain>
    </source>
</reference>
<organism evidence="7">
    <name type="scientific">Paraconexibacter sp. AEG42_29</name>
    <dbReference type="NCBI Taxonomy" id="2997339"/>
    <lineage>
        <taxon>Bacteria</taxon>
        <taxon>Bacillati</taxon>
        <taxon>Actinomycetota</taxon>
        <taxon>Thermoleophilia</taxon>
        <taxon>Solirubrobacterales</taxon>
        <taxon>Paraconexibacteraceae</taxon>
        <taxon>Paraconexibacter</taxon>
    </lineage>
</organism>
<evidence type="ECO:0000256" key="5">
    <source>
        <dbReference type="ARBA" id="ARBA00023136"/>
    </source>
</evidence>
<keyword evidence="3 6" id="KW-0812">Transmembrane</keyword>
<gene>
    <name evidence="7" type="ORF">DSM112329_03693</name>
</gene>
<dbReference type="AlphaFoldDB" id="A0AAU7AYX2"/>
<feature type="transmembrane region" description="Helical" evidence="6">
    <location>
        <begin position="221"/>
        <end position="244"/>
    </location>
</feature>
<evidence type="ECO:0000256" key="4">
    <source>
        <dbReference type="ARBA" id="ARBA00022989"/>
    </source>
</evidence>
<evidence type="ECO:0000256" key="6">
    <source>
        <dbReference type="SAM" id="Phobius"/>
    </source>
</evidence>
<keyword evidence="4 6" id="KW-1133">Transmembrane helix</keyword>
<dbReference type="CDD" id="cd06581">
    <property type="entry name" value="TM_PBP1_LivM_like"/>
    <property type="match status" value="1"/>
</dbReference>
<dbReference type="GO" id="GO:0005886">
    <property type="term" value="C:plasma membrane"/>
    <property type="evidence" value="ECO:0007669"/>
    <property type="project" value="UniProtKB-SubCell"/>
</dbReference>
<dbReference type="RefSeq" id="WP_354698031.1">
    <property type="nucleotide sequence ID" value="NZ_CP114014.1"/>
</dbReference>
<feature type="transmembrane region" description="Helical" evidence="6">
    <location>
        <begin position="256"/>
        <end position="283"/>
    </location>
</feature>
<feature type="transmembrane region" description="Helical" evidence="6">
    <location>
        <begin position="50"/>
        <end position="71"/>
    </location>
</feature>
<dbReference type="InterPro" id="IPR043428">
    <property type="entry name" value="LivM-like"/>
</dbReference>
<dbReference type="GO" id="GO:0015658">
    <property type="term" value="F:branched-chain amino acid transmembrane transporter activity"/>
    <property type="evidence" value="ECO:0007669"/>
    <property type="project" value="InterPro"/>
</dbReference>
<dbReference type="EMBL" id="CP114014">
    <property type="protein sequence ID" value="XAY06815.1"/>
    <property type="molecule type" value="Genomic_DNA"/>
</dbReference>
<name>A0AAU7AYX2_9ACTN</name>
<feature type="transmembrane region" description="Helical" evidence="6">
    <location>
        <begin position="303"/>
        <end position="321"/>
    </location>
</feature>
<proteinExistence type="predicted"/>
<sequence>MRAFDSRRLALLAGLVTLAVVLPFMLSGSTLTTATFVVIGAIAATGLNVLTGYCGQISLGHAFFLAVGAYTGAKLGQDKDLSALIWIPAAGLIAAVFGAIVGPMALRVKGLYLAIITLGVVFIGQHVWANADGLTGGPQGRTFPAVQLGGFDFSPGKQLVVGSVTIDSTGLYYYLALLLLAGATLFAYSLRGSRGGRAMIAVREREAAALVMGVDVGRTKVAAFVISAALAGVSGALYGSFLSFAQPEQWSLLLSIQYIAAIIIGGLGTTAGPLLGSIVIFALPSLLKSLPFLPEEGTGGVSVGTLSTIVYGLLIVAFLVAEPRGLVGLGARARTLVKNRTRTSPVSPHLPEEALT</sequence>
<evidence type="ECO:0000256" key="3">
    <source>
        <dbReference type="ARBA" id="ARBA00022692"/>
    </source>
</evidence>
<evidence type="ECO:0000256" key="2">
    <source>
        <dbReference type="ARBA" id="ARBA00022475"/>
    </source>
</evidence>
<evidence type="ECO:0008006" key="8">
    <source>
        <dbReference type="Google" id="ProtNLM"/>
    </source>
</evidence>
<evidence type="ECO:0000256" key="1">
    <source>
        <dbReference type="ARBA" id="ARBA00004651"/>
    </source>
</evidence>
<feature type="transmembrane region" description="Helical" evidence="6">
    <location>
        <begin position="83"/>
        <end position="105"/>
    </location>
</feature>
<keyword evidence="5 6" id="KW-0472">Membrane</keyword>
<dbReference type="PANTHER" id="PTHR30482">
    <property type="entry name" value="HIGH-AFFINITY BRANCHED-CHAIN AMINO ACID TRANSPORT SYSTEM PERMEASE"/>
    <property type="match status" value="1"/>
</dbReference>
<accession>A0AAU7AYX2</accession>
<dbReference type="KEGG" id="parq:DSM112329_03693"/>
<comment type="subcellular location">
    <subcellularLocation>
        <location evidence="1">Cell membrane</location>
        <topology evidence="1">Multi-pass membrane protein</topology>
    </subcellularLocation>
</comment>